<dbReference type="Proteomes" id="UP001043456">
    <property type="component" value="Unassembled WGS sequence"/>
</dbReference>
<dbReference type="PANTHER" id="PTHR34997:SF1">
    <property type="entry name" value="PEPTIDOGLYCAN-BINDING LYSIN DOMAIN"/>
    <property type="match status" value="1"/>
</dbReference>
<dbReference type="InterPro" id="IPR018392">
    <property type="entry name" value="LysM"/>
</dbReference>
<proteinExistence type="predicted"/>
<evidence type="ECO:0000256" key="1">
    <source>
        <dbReference type="ARBA" id="ARBA00022669"/>
    </source>
</evidence>
<dbReference type="GO" id="GO:0008061">
    <property type="term" value="F:chitin binding"/>
    <property type="evidence" value="ECO:0007669"/>
    <property type="project" value="UniProtKB-UniRule"/>
</dbReference>
<evidence type="ECO:0000259" key="4">
    <source>
        <dbReference type="PROSITE" id="PS50941"/>
    </source>
</evidence>
<feature type="domain" description="LysM" evidence="5">
    <location>
        <begin position="194"/>
        <end position="240"/>
    </location>
</feature>
<keyword evidence="3" id="KW-1015">Disulfide bond</keyword>
<evidence type="ECO:0000313" key="7">
    <source>
        <dbReference type="Proteomes" id="UP001043456"/>
    </source>
</evidence>
<dbReference type="InterPro" id="IPR036779">
    <property type="entry name" value="LysM_dom_sf"/>
</dbReference>
<dbReference type="SMART" id="SM00257">
    <property type="entry name" value="LysM"/>
    <property type="match status" value="1"/>
</dbReference>
<dbReference type="Gene3D" id="3.10.350.10">
    <property type="entry name" value="LysM domain"/>
    <property type="match status" value="1"/>
</dbReference>
<evidence type="ECO:0000259" key="5">
    <source>
        <dbReference type="PROSITE" id="PS51782"/>
    </source>
</evidence>
<gene>
    <name evidence="6" type="ORF">Asppvi_001740</name>
</gene>
<dbReference type="PANTHER" id="PTHR34997">
    <property type="entry name" value="AM15"/>
    <property type="match status" value="1"/>
</dbReference>
<dbReference type="RefSeq" id="XP_043153967.1">
    <property type="nucleotide sequence ID" value="XM_043298032.1"/>
</dbReference>
<evidence type="ECO:0008006" key="8">
    <source>
        <dbReference type="Google" id="ProtNLM"/>
    </source>
</evidence>
<dbReference type="AlphaFoldDB" id="A0A9P3B5R6"/>
<dbReference type="PROSITE" id="PS50941">
    <property type="entry name" value="CHIT_BIND_I_2"/>
    <property type="match status" value="1"/>
</dbReference>
<dbReference type="PROSITE" id="PS51782">
    <property type="entry name" value="LYSM"/>
    <property type="match status" value="1"/>
</dbReference>
<dbReference type="GeneID" id="67000352"/>
<dbReference type="SMART" id="SM00270">
    <property type="entry name" value="ChtBD1"/>
    <property type="match status" value="1"/>
</dbReference>
<feature type="domain" description="Chitin-binding type-1" evidence="4">
    <location>
        <begin position="251"/>
        <end position="297"/>
    </location>
</feature>
<dbReference type="CDD" id="cd00118">
    <property type="entry name" value="LysM"/>
    <property type="match status" value="1"/>
</dbReference>
<comment type="caution">
    <text evidence="6">The sequence shown here is derived from an EMBL/GenBank/DDBJ whole genome shotgun (WGS) entry which is preliminary data.</text>
</comment>
<dbReference type="InterPro" id="IPR036861">
    <property type="entry name" value="Endochitinase-like_sf"/>
</dbReference>
<reference evidence="6 7" key="1">
    <citation type="submission" date="2018-10" db="EMBL/GenBank/DDBJ databases">
        <title>Pan-genome distribution and transcriptional activeness of fungal secondary metabolism genes in Aspergillus section Fumigati.</title>
        <authorList>
            <person name="Takahashi H."/>
            <person name="Umemura M."/>
            <person name="Ninomiya A."/>
            <person name="Kusuya Y."/>
            <person name="Urayama S."/>
            <person name="Shimizu M."/>
            <person name="Watanabe A."/>
            <person name="Kamei K."/>
            <person name="Yaguchi T."/>
            <person name="Hagiwara D."/>
        </authorList>
    </citation>
    <scope>NUCLEOTIDE SEQUENCE [LARGE SCALE GENOMIC DNA]</scope>
    <source>
        <strain evidence="6 7">IFM 55266</strain>
    </source>
</reference>
<comment type="caution">
    <text evidence="3">Lacks conserved residue(s) required for the propagation of feature annotation.</text>
</comment>
<dbReference type="OrthoDB" id="5985073at2759"/>
<dbReference type="CDD" id="cd11618">
    <property type="entry name" value="ChtBD1_1"/>
    <property type="match status" value="1"/>
</dbReference>
<name>A0A9P3B5R6_9EURO</name>
<dbReference type="SUPFAM" id="SSF54106">
    <property type="entry name" value="LysM domain"/>
    <property type="match status" value="1"/>
</dbReference>
<evidence type="ECO:0000256" key="3">
    <source>
        <dbReference type="PROSITE-ProRule" id="PRU00261"/>
    </source>
</evidence>
<organism evidence="6 7">
    <name type="scientific">Aspergillus pseudoviridinutans</name>
    <dbReference type="NCBI Taxonomy" id="1517512"/>
    <lineage>
        <taxon>Eukaryota</taxon>
        <taxon>Fungi</taxon>
        <taxon>Dikarya</taxon>
        <taxon>Ascomycota</taxon>
        <taxon>Pezizomycotina</taxon>
        <taxon>Eurotiomycetes</taxon>
        <taxon>Eurotiomycetidae</taxon>
        <taxon>Eurotiales</taxon>
        <taxon>Aspergillaceae</taxon>
        <taxon>Aspergillus</taxon>
        <taxon>Aspergillus subgen. Fumigati</taxon>
    </lineage>
</organism>
<accession>A0A9P3B5R6</accession>
<keyword evidence="2" id="KW-0843">Virulence</keyword>
<evidence type="ECO:0000313" key="6">
    <source>
        <dbReference type="EMBL" id="GIJ83220.1"/>
    </source>
</evidence>
<feature type="disulfide bond" evidence="3">
    <location>
        <begin position="271"/>
        <end position="285"/>
    </location>
</feature>
<dbReference type="Pfam" id="PF01476">
    <property type="entry name" value="LysM"/>
    <property type="match status" value="1"/>
</dbReference>
<protein>
    <recommendedName>
        <fullName evidence="8">Carbohydrate-binding module family 18 protein</fullName>
    </recommendedName>
</protein>
<dbReference type="EMBL" id="BHVY01000001">
    <property type="protein sequence ID" value="GIJ83220.1"/>
    <property type="molecule type" value="Genomic_DNA"/>
</dbReference>
<sequence>MSEHTDYLLAQYESMQRNCSVTLPVSTYTSTLKVSPSTVTQSQFSTTSTTIPATATSCLGQLIEPEDAVTCLGLSDAYNVSTGAAIRATQDDFCQFDTPICLPPPCEIDIVIGNPSCEELAAQYSTEGSPVTLTQFLTWNPAILGSCGHLNHVQRICKGPPGGRFKPSGVISAPTTAAVASEPTQTGTTANCGRYYKVVSGDTCNSVALRFGITFADLQSLNAYLWNNCTNLWLNYDVCVAPVSEAPISKDGTCGAANGYGVCEGSQFGKCCSTSGYCGSTGDYCGAGNCASGACELNTGATTNGTCGPDWGYLTCTNPSFGPYVLSAFFRLRPSSCQMITDIPGVVLYMDTVGKDRTSVGLGSVTREVVRIITVDPASTVSVDRVSLATRRALGRNLEIVALPRGTVGAPKSIVVKENAIPVLAHLDLVSELRRLMVILNTIQQEAEYLQCLWSYGP</sequence>
<keyword evidence="1 3" id="KW-0147">Chitin-binding</keyword>
<dbReference type="InterPro" id="IPR001002">
    <property type="entry name" value="Chitin-bd_1"/>
</dbReference>
<dbReference type="InterPro" id="IPR052210">
    <property type="entry name" value="LysM1-like"/>
</dbReference>
<keyword evidence="7" id="KW-1185">Reference proteome</keyword>
<dbReference type="Gene3D" id="3.30.60.10">
    <property type="entry name" value="Endochitinase-like"/>
    <property type="match status" value="1"/>
</dbReference>
<evidence type="ECO:0000256" key="2">
    <source>
        <dbReference type="ARBA" id="ARBA00023026"/>
    </source>
</evidence>